<dbReference type="Proteomes" id="UP000054359">
    <property type="component" value="Unassembled WGS sequence"/>
</dbReference>
<dbReference type="InterPro" id="IPR011011">
    <property type="entry name" value="Znf_FYVE_PHD"/>
</dbReference>
<dbReference type="InterPro" id="IPR011989">
    <property type="entry name" value="ARM-like"/>
</dbReference>
<keyword evidence="1" id="KW-0479">Metal-binding</keyword>
<dbReference type="SMART" id="SM00064">
    <property type="entry name" value="FYVE"/>
    <property type="match status" value="1"/>
</dbReference>
<dbReference type="InterPro" id="IPR013083">
    <property type="entry name" value="Znf_RING/FYVE/PHD"/>
</dbReference>
<dbReference type="InterPro" id="IPR052113">
    <property type="entry name" value="FYVE-type_Zinc_Finger"/>
</dbReference>
<evidence type="ECO:0000256" key="4">
    <source>
        <dbReference type="PROSITE-ProRule" id="PRU00091"/>
    </source>
</evidence>
<keyword evidence="3" id="KW-0862">Zinc</keyword>
<dbReference type="InterPro" id="IPR000306">
    <property type="entry name" value="Znf_FYVE"/>
</dbReference>
<organism evidence="6 7">
    <name type="scientific">Stegodyphus mimosarum</name>
    <name type="common">African social velvet spider</name>
    <dbReference type="NCBI Taxonomy" id="407821"/>
    <lineage>
        <taxon>Eukaryota</taxon>
        <taxon>Metazoa</taxon>
        <taxon>Ecdysozoa</taxon>
        <taxon>Arthropoda</taxon>
        <taxon>Chelicerata</taxon>
        <taxon>Arachnida</taxon>
        <taxon>Araneae</taxon>
        <taxon>Araneomorphae</taxon>
        <taxon>Entelegynae</taxon>
        <taxon>Eresoidea</taxon>
        <taxon>Eresidae</taxon>
        <taxon>Stegodyphus</taxon>
    </lineage>
</organism>
<dbReference type="PROSITE" id="PS50178">
    <property type="entry name" value="ZF_FYVE"/>
    <property type="match status" value="1"/>
</dbReference>
<evidence type="ECO:0000256" key="2">
    <source>
        <dbReference type="ARBA" id="ARBA00022771"/>
    </source>
</evidence>
<dbReference type="OrthoDB" id="10018316at2759"/>
<dbReference type="PANTHER" id="PTHR39490:SF9">
    <property type="entry name" value="FYVE-TYPE DOMAIN-CONTAINING PROTEIN"/>
    <property type="match status" value="1"/>
</dbReference>
<gene>
    <name evidence="6" type="ORF">X975_15478</name>
</gene>
<dbReference type="OMA" id="ITICLKS"/>
<dbReference type="InterPro" id="IPR017455">
    <property type="entry name" value="Znf_FYVE-rel"/>
</dbReference>
<keyword evidence="7" id="KW-1185">Reference proteome</keyword>
<feature type="domain" description="FYVE-type" evidence="5">
    <location>
        <begin position="44"/>
        <end position="104"/>
    </location>
</feature>
<dbReference type="Gene3D" id="3.30.40.10">
    <property type="entry name" value="Zinc/RING finger domain, C3HC4 (zinc finger)"/>
    <property type="match status" value="1"/>
</dbReference>
<reference evidence="6 7" key="1">
    <citation type="submission" date="2013-11" db="EMBL/GenBank/DDBJ databases">
        <title>Genome sequencing of Stegodyphus mimosarum.</title>
        <authorList>
            <person name="Bechsgaard J."/>
        </authorList>
    </citation>
    <scope>NUCLEOTIDE SEQUENCE [LARGE SCALE GENOMIC DNA]</scope>
</reference>
<accession>A0A087TJU8</accession>
<feature type="non-terminal residue" evidence="6">
    <location>
        <position position="462"/>
    </location>
</feature>
<dbReference type="SUPFAM" id="SSF57903">
    <property type="entry name" value="FYVE/PHD zinc finger"/>
    <property type="match status" value="1"/>
</dbReference>
<protein>
    <recommendedName>
        <fullName evidence="5">FYVE-type domain-containing protein</fullName>
    </recommendedName>
</protein>
<keyword evidence="2 4" id="KW-0863">Zinc-finger</keyword>
<dbReference type="GO" id="GO:0008270">
    <property type="term" value="F:zinc ion binding"/>
    <property type="evidence" value="ECO:0007669"/>
    <property type="project" value="UniProtKB-KW"/>
</dbReference>
<evidence type="ECO:0000256" key="1">
    <source>
        <dbReference type="ARBA" id="ARBA00022723"/>
    </source>
</evidence>
<evidence type="ECO:0000313" key="7">
    <source>
        <dbReference type="Proteomes" id="UP000054359"/>
    </source>
</evidence>
<dbReference type="SUPFAM" id="SSF48371">
    <property type="entry name" value="ARM repeat"/>
    <property type="match status" value="1"/>
</dbReference>
<dbReference type="PANTHER" id="PTHR39490">
    <property type="entry name" value="ARRESTIN DOMAIN-CONTAINING PROTEIN D"/>
    <property type="match status" value="1"/>
</dbReference>
<sequence>MNPFNGEEQNMVIEGQTVRLPTLNGGYETLSPSITFRKPCWMPDEEAASCLNCGVKFSQLKRKHHCRNCGKIFCSKCCSEKMCLPHFGLNDPEKVCNNCKLIVELMMKSRSDNMAMKYEAVEGLSTLTKNVAGLCKVIECGGLHIMLSMALNGDTKLKGAVASAVHNITQNMMLNTFLTEIGCLKVLKCIISSSNSTEVLSDCLSALNLLCMDFNIRIKVLKEGMISPLLTIISSTGTIAVFAARILLLLVNNFDHHEFILQNHSSIISDLFDCLQDEDYQMQTCISKMLVFFSAGSSSLRQAIIQEDVNRSFPLTYLLKGAYQNVLLNVICIVANLSLDINENYVHQYVTGLCELLNSLNEESEEMYMHLGRGLANFAENPANTLHMIHHLPSIITNLLKSAFEVPKIHASRVIIYLFSTEPTCTLDVLSQSGMDEFIEIVFNLPGITDILNNLLLRKVSR</sequence>
<dbReference type="EMBL" id="KK115553">
    <property type="protein sequence ID" value="KFM65387.1"/>
    <property type="molecule type" value="Genomic_DNA"/>
</dbReference>
<dbReference type="InterPro" id="IPR016024">
    <property type="entry name" value="ARM-type_fold"/>
</dbReference>
<dbReference type="Pfam" id="PF01363">
    <property type="entry name" value="FYVE"/>
    <property type="match status" value="1"/>
</dbReference>
<proteinExistence type="predicted"/>
<evidence type="ECO:0000259" key="5">
    <source>
        <dbReference type="PROSITE" id="PS50178"/>
    </source>
</evidence>
<dbReference type="AlphaFoldDB" id="A0A087TJU8"/>
<evidence type="ECO:0000256" key="3">
    <source>
        <dbReference type="ARBA" id="ARBA00022833"/>
    </source>
</evidence>
<name>A0A087TJU8_STEMI</name>
<dbReference type="Gene3D" id="1.25.10.10">
    <property type="entry name" value="Leucine-rich Repeat Variant"/>
    <property type="match status" value="1"/>
</dbReference>
<evidence type="ECO:0000313" key="6">
    <source>
        <dbReference type="EMBL" id="KFM65387.1"/>
    </source>
</evidence>